<gene>
    <name evidence="5" type="ORF">VKT23_011357</name>
</gene>
<comment type="similarity">
    <text evidence="1">Belongs to the NAD(P)-dependent epimerase/dehydratase family.</text>
</comment>
<dbReference type="PANTHER" id="PTHR43103:SF5">
    <property type="entry name" value="4-EPIMERASE, PUTATIVE (AFU_ORTHOLOGUE AFUA_7G00360)-RELATED"/>
    <property type="match status" value="1"/>
</dbReference>
<name>A0ABR1JBV6_9AGAR</name>
<dbReference type="InterPro" id="IPR001509">
    <property type="entry name" value="Epimerase_deHydtase"/>
</dbReference>
<keyword evidence="2" id="KW-0560">Oxidoreductase</keyword>
<protein>
    <recommendedName>
        <fullName evidence="4">NAD-dependent epimerase/dehydratase domain-containing protein</fullName>
    </recommendedName>
</protein>
<comment type="caution">
    <text evidence="5">The sequence shown here is derived from an EMBL/GenBank/DDBJ whole genome shotgun (WGS) entry which is preliminary data.</text>
</comment>
<evidence type="ECO:0000256" key="3">
    <source>
        <dbReference type="ARBA" id="ARBA00023027"/>
    </source>
</evidence>
<evidence type="ECO:0000313" key="5">
    <source>
        <dbReference type="EMBL" id="KAK7454605.1"/>
    </source>
</evidence>
<dbReference type="SUPFAM" id="SSF51735">
    <property type="entry name" value="NAD(P)-binding Rossmann-fold domains"/>
    <property type="match status" value="1"/>
</dbReference>
<keyword evidence="6" id="KW-1185">Reference proteome</keyword>
<evidence type="ECO:0000313" key="6">
    <source>
        <dbReference type="Proteomes" id="UP001498398"/>
    </source>
</evidence>
<dbReference type="PANTHER" id="PTHR43103">
    <property type="entry name" value="NUCLEOSIDE-DIPHOSPHATE-SUGAR EPIMERASE"/>
    <property type="match status" value="1"/>
</dbReference>
<proteinExistence type="inferred from homology"/>
<dbReference type="Gene3D" id="3.40.50.720">
    <property type="entry name" value="NAD(P)-binding Rossmann-like Domain"/>
    <property type="match status" value="1"/>
</dbReference>
<organism evidence="5 6">
    <name type="scientific">Marasmiellus scandens</name>
    <dbReference type="NCBI Taxonomy" id="2682957"/>
    <lineage>
        <taxon>Eukaryota</taxon>
        <taxon>Fungi</taxon>
        <taxon>Dikarya</taxon>
        <taxon>Basidiomycota</taxon>
        <taxon>Agaricomycotina</taxon>
        <taxon>Agaricomycetes</taxon>
        <taxon>Agaricomycetidae</taxon>
        <taxon>Agaricales</taxon>
        <taxon>Marasmiineae</taxon>
        <taxon>Omphalotaceae</taxon>
        <taxon>Marasmiellus</taxon>
    </lineage>
</organism>
<evidence type="ECO:0000259" key="4">
    <source>
        <dbReference type="Pfam" id="PF01370"/>
    </source>
</evidence>
<keyword evidence="3" id="KW-0520">NAD</keyword>
<dbReference type="EMBL" id="JBANRG010000024">
    <property type="protein sequence ID" value="KAK7454605.1"/>
    <property type="molecule type" value="Genomic_DNA"/>
</dbReference>
<evidence type="ECO:0000256" key="1">
    <source>
        <dbReference type="ARBA" id="ARBA00007637"/>
    </source>
</evidence>
<dbReference type="InterPro" id="IPR036291">
    <property type="entry name" value="NAD(P)-bd_dom_sf"/>
</dbReference>
<sequence length="281" mass="30874">MKIAITGSSGSVGRAVCALALARGHSVLGLDITSNTHAASDNPCFAFVSIDLRNYEEVVNALRGCDGVVNLAGLPNPTDYAAATHNINVVISWNVLRAAAELGINRVAQASSVNIITLVYSQGPHFEYFPIDEDHPCLPDEPYGLSKLICEMQAETIVRRYPSMRIASLRLHWSLPDREMARKLDASKAKNDLWGYVQEDSAADAFLRTLTDDSDKWSGHEAFFITSATTAYETESKILKEQYWANIPLKLGHDLPGNASFFDCSKAERLLGWVHTDSLTN</sequence>
<accession>A0ABR1JBV6</accession>
<dbReference type="Proteomes" id="UP001498398">
    <property type="component" value="Unassembled WGS sequence"/>
</dbReference>
<dbReference type="Pfam" id="PF01370">
    <property type="entry name" value="Epimerase"/>
    <property type="match status" value="1"/>
</dbReference>
<feature type="domain" description="NAD-dependent epimerase/dehydratase" evidence="4">
    <location>
        <begin position="3"/>
        <end position="171"/>
    </location>
</feature>
<evidence type="ECO:0000256" key="2">
    <source>
        <dbReference type="ARBA" id="ARBA00023002"/>
    </source>
</evidence>
<reference evidence="5 6" key="1">
    <citation type="submission" date="2024-01" db="EMBL/GenBank/DDBJ databases">
        <title>A draft genome for the cacao thread blight pathogen Marasmiellus scandens.</title>
        <authorList>
            <person name="Baruah I.K."/>
            <person name="Leung J."/>
            <person name="Bukari Y."/>
            <person name="Amoako-Attah I."/>
            <person name="Meinhardt L.W."/>
            <person name="Bailey B.A."/>
            <person name="Cohen S.P."/>
        </authorList>
    </citation>
    <scope>NUCLEOTIDE SEQUENCE [LARGE SCALE GENOMIC DNA]</scope>
    <source>
        <strain evidence="5 6">GH-19</strain>
    </source>
</reference>